<evidence type="ECO:0000313" key="2">
    <source>
        <dbReference type="Proteomes" id="UP000291343"/>
    </source>
</evidence>
<dbReference type="AlphaFoldDB" id="A0A482WUZ2"/>
<dbReference type="InterPro" id="IPR018616">
    <property type="entry name" value="GUCD1"/>
</dbReference>
<dbReference type="PANTHER" id="PTHR31400">
    <property type="entry name" value="GUANYLYL CYCLASE DOMAIN CONTAINING PROTEIN 1 GUCD1"/>
    <property type="match status" value="1"/>
</dbReference>
<organism evidence="1 2">
    <name type="scientific">Laodelphax striatellus</name>
    <name type="common">Small brown planthopper</name>
    <name type="synonym">Delphax striatella</name>
    <dbReference type="NCBI Taxonomy" id="195883"/>
    <lineage>
        <taxon>Eukaryota</taxon>
        <taxon>Metazoa</taxon>
        <taxon>Ecdysozoa</taxon>
        <taxon>Arthropoda</taxon>
        <taxon>Hexapoda</taxon>
        <taxon>Insecta</taxon>
        <taxon>Pterygota</taxon>
        <taxon>Neoptera</taxon>
        <taxon>Paraneoptera</taxon>
        <taxon>Hemiptera</taxon>
        <taxon>Auchenorrhyncha</taxon>
        <taxon>Fulgoroidea</taxon>
        <taxon>Delphacidae</taxon>
        <taxon>Criomorphinae</taxon>
        <taxon>Laodelphax</taxon>
    </lineage>
</organism>
<sequence length="152" mass="17795">MGINPDYRDHDFYHRIISKDSERVIERFKSAQINGITIVQQEIDMYHVIRHVYRHGPVILLTDANSLTCDDCKIMRFNPGDLKCFTSLSKLYHGHFVIVMGYDLSEQKVFYRNPCFKQRICTTSFISLDSAWKHEGTDQDAIFIHHYDMGSS</sequence>
<dbReference type="FunCoup" id="A0A482WUZ2">
    <property type="interactions" value="84"/>
</dbReference>
<protein>
    <recommendedName>
        <fullName evidence="3">Peptidase C39-like domain-containing protein</fullName>
    </recommendedName>
</protein>
<comment type="caution">
    <text evidence="1">The sequence shown here is derived from an EMBL/GenBank/DDBJ whole genome shotgun (WGS) entry which is preliminary data.</text>
</comment>
<dbReference type="Proteomes" id="UP000291343">
    <property type="component" value="Unassembled WGS sequence"/>
</dbReference>
<dbReference type="Pfam" id="PF09778">
    <property type="entry name" value="Guanylate_cyc_2"/>
    <property type="match status" value="1"/>
</dbReference>
<name>A0A482WUZ2_LAOST</name>
<accession>A0A482WUZ2</accession>
<dbReference type="InParanoid" id="A0A482WUZ2"/>
<dbReference type="STRING" id="195883.A0A482WUZ2"/>
<dbReference type="OrthoDB" id="206796at2759"/>
<dbReference type="EMBL" id="QKKF02024710">
    <property type="protein sequence ID" value="RZF37323.1"/>
    <property type="molecule type" value="Genomic_DNA"/>
</dbReference>
<keyword evidence="2" id="KW-1185">Reference proteome</keyword>
<evidence type="ECO:0000313" key="1">
    <source>
        <dbReference type="EMBL" id="RZF37323.1"/>
    </source>
</evidence>
<reference evidence="1 2" key="1">
    <citation type="journal article" date="2017" name="Gigascience">
        <title>Genome sequence of the small brown planthopper, Laodelphax striatellus.</title>
        <authorList>
            <person name="Zhu J."/>
            <person name="Jiang F."/>
            <person name="Wang X."/>
            <person name="Yang P."/>
            <person name="Bao Y."/>
            <person name="Zhao W."/>
            <person name="Wang W."/>
            <person name="Lu H."/>
            <person name="Wang Q."/>
            <person name="Cui N."/>
            <person name="Li J."/>
            <person name="Chen X."/>
            <person name="Luo L."/>
            <person name="Yu J."/>
            <person name="Kang L."/>
            <person name="Cui F."/>
        </authorList>
    </citation>
    <scope>NUCLEOTIDE SEQUENCE [LARGE SCALE GENOMIC DNA]</scope>
    <source>
        <strain evidence="1">Lst14</strain>
    </source>
</reference>
<evidence type="ECO:0008006" key="3">
    <source>
        <dbReference type="Google" id="ProtNLM"/>
    </source>
</evidence>
<dbReference type="PANTHER" id="PTHR31400:SF1">
    <property type="entry name" value="PROTEIN GUCD1"/>
    <property type="match status" value="1"/>
</dbReference>
<proteinExistence type="predicted"/>
<gene>
    <name evidence="1" type="ORF">LSTR_LSTR005655</name>
</gene>